<accession>A0ABP1RS41</accession>
<dbReference type="SUPFAM" id="SSF48403">
    <property type="entry name" value="Ankyrin repeat"/>
    <property type="match status" value="2"/>
</dbReference>
<name>A0ABP1RS41_9HEXA</name>
<organism evidence="3 4">
    <name type="scientific">Orchesella dallaii</name>
    <dbReference type="NCBI Taxonomy" id="48710"/>
    <lineage>
        <taxon>Eukaryota</taxon>
        <taxon>Metazoa</taxon>
        <taxon>Ecdysozoa</taxon>
        <taxon>Arthropoda</taxon>
        <taxon>Hexapoda</taxon>
        <taxon>Collembola</taxon>
        <taxon>Entomobryomorpha</taxon>
        <taxon>Entomobryoidea</taxon>
        <taxon>Orchesellidae</taxon>
        <taxon>Orchesellinae</taxon>
        <taxon>Orchesella</taxon>
    </lineage>
</organism>
<dbReference type="InterPro" id="IPR011029">
    <property type="entry name" value="DEATH-like_dom_sf"/>
</dbReference>
<dbReference type="Pfam" id="PF00931">
    <property type="entry name" value="NB-ARC"/>
    <property type="match status" value="1"/>
</dbReference>
<dbReference type="PANTHER" id="PTHR24133:SF40">
    <property type="entry name" value="ANKYRIN REPEAT DOMAIN 44"/>
    <property type="match status" value="1"/>
</dbReference>
<evidence type="ECO:0000313" key="4">
    <source>
        <dbReference type="Proteomes" id="UP001642540"/>
    </source>
</evidence>
<dbReference type="Proteomes" id="UP001642540">
    <property type="component" value="Unassembled WGS sequence"/>
</dbReference>
<dbReference type="CDD" id="cd01670">
    <property type="entry name" value="Death"/>
    <property type="match status" value="1"/>
</dbReference>
<dbReference type="PROSITE" id="PS50297">
    <property type="entry name" value="ANK_REP_REGION"/>
    <property type="match status" value="3"/>
</dbReference>
<dbReference type="InterPro" id="IPR002110">
    <property type="entry name" value="Ankyrin_rpt"/>
</dbReference>
<gene>
    <name evidence="3" type="ORF">ODALV1_LOCUS25478</name>
</gene>
<dbReference type="InterPro" id="IPR027417">
    <property type="entry name" value="P-loop_NTPase"/>
</dbReference>
<feature type="repeat" description="ANK" evidence="1">
    <location>
        <begin position="837"/>
        <end position="869"/>
    </location>
</feature>
<dbReference type="PRINTS" id="PR01415">
    <property type="entry name" value="ANKYRIN"/>
</dbReference>
<dbReference type="SMART" id="SM00248">
    <property type="entry name" value="ANK"/>
    <property type="match status" value="11"/>
</dbReference>
<dbReference type="InterPro" id="IPR056681">
    <property type="entry name" value="DUF7779"/>
</dbReference>
<evidence type="ECO:0000259" key="2">
    <source>
        <dbReference type="PROSITE" id="PS50017"/>
    </source>
</evidence>
<dbReference type="Pfam" id="PF00023">
    <property type="entry name" value="Ank"/>
    <property type="match status" value="1"/>
</dbReference>
<dbReference type="PANTHER" id="PTHR24133">
    <property type="entry name" value="ANKYRIN DOMAIN-CONTAINING"/>
    <property type="match status" value="1"/>
</dbReference>
<dbReference type="PROSITE" id="PS50017">
    <property type="entry name" value="DEATH_DOMAIN"/>
    <property type="match status" value="1"/>
</dbReference>
<sequence>MAGNDLIVGNPDCEYSKLCDILIKYNSTLTKWLDVARKLNVPPDIIFTTRNSLNLGMITHYSAFFNILEGWRANAGRSATLDTFLETLEELEEYDTADEIRQKFHIPLPPFHLRPRIGIRFEIRKQAHSCITRSEELVALHSKLEETQKMTVVSGLGGIGKTVLCHQYIDNYGEFYQDIIWIIANNKAGVEATFRRLADDDRVGTRSKTTNDEMKDIKTVVAQVFEFFAKRKSLFIFDNVERKRDIAEFLPHLYIASTSINISKLDKVSSQPQILITSRNSDWDEGQYLVHELHGIKKDSALDFVQSRLNTTEEMTGSDTEKLVELLSHRDLCYPLALQQAIAYIKDRRRINNNYVIRNYIDDYRTMKETLLKSNKFQDEGTQDFYEYTTFTTWHITIEAISREHELSMKVFNAMAYLNPDRIERKMFIAGTGQREDDLMEAVDVLVRFSMISSDSDGEPQSILSIHRLVQDVTKEKLKIERTAMPVLKSCLRMLNNPAISNELQHAASVWSSASEYSELIEEHYSISIYGRGEETPLHLLSNKDLGDYSDAFKAIVQHFKNTSPYHISVLRLINSKDKFDRTPIWMASLTGNSGVVKLLIEEGADLDTKSNIVTFFSSNDINAHANLGETPLHVSARNGHITCVQHLISADTNLKNLKNITNRTPAMVAAYNGQVKVVEILKPGNLLYLLHAKLHNAVDNFKEFKDFVTELNPEERRDLIRCRLGSWTALHQAASRGYPPSLLSFLKDNGAVVMYQNNFGPLHGAAQYDCLEAAKYLCSLKNEGVHPLKNVNHEGWTPIHEASRMGSINTLKYFIEDYEYQDDIMLDDVVNVRDDKNDTPLHTAAFHGKKEVVQYLLEKGASVNVTNCWGATPAWSGALTGFFEGVNLILNCGQELTINLEELPNNENSLLAQLGISLVHLAAAYNKTEVVRKLIEQHGMDINVGKDKSLTPLHASVFFGSKGVTEYLLRNGGADVNAKIKTANIIKVGHSYIDNGALYVPEDRIKKILKCVNYFRNSIDYFFTLTAGSLCKLEFCQTDFSELSLGGRQVDCPYPGIIVRNILSHESVKKYLFLLLSYVQSRAQTENADLVMQGNEIVNIGRFVGLY</sequence>
<comment type="caution">
    <text evidence="3">The sequence shown here is derived from an EMBL/GenBank/DDBJ whole genome shotgun (WGS) entry which is preliminary data.</text>
</comment>
<dbReference type="InterPro" id="IPR000488">
    <property type="entry name" value="Death_dom"/>
</dbReference>
<dbReference type="InterPro" id="IPR052391">
    <property type="entry name" value="E3_Ligase-Neurotoxin"/>
</dbReference>
<feature type="repeat" description="ANK" evidence="1">
    <location>
        <begin position="915"/>
        <end position="948"/>
    </location>
</feature>
<feature type="domain" description="Death" evidence="2">
    <location>
        <begin position="31"/>
        <end position="104"/>
    </location>
</feature>
<reference evidence="3 4" key="1">
    <citation type="submission" date="2024-08" db="EMBL/GenBank/DDBJ databases">
        <authorList>
            <person name="Cucini C."/>
            <person name="Frati F."/>
        </authorList>
    </citation>
    <scope>NUCLEOTIDE SEQUENCE [LARGE SCALE GENOMIC DNA]</scope>
</reference>
<proteinExistence type="predicted"/>
<dbReference type="Gene3D" id="1.10.533.10">
    <property type="entry name" value="Death Domain, Fas"/>
    <property type="match status" value="1"/>
</dbReference>
<keyword evidence="4" id="KW-1185">Reference proteome</keyword>
<dbReference type="Pfam" id="PF12796">
    <property type="entry name" value="Ank_2"/>
    <property type="match status" value="4"/>
</dbReference>
<dbReference type="SUPFAM" id="SSF52540">
    <property type="entry name" value="P-loop containing nucleoside triphosphate hydrolases"/>
    <property type="match status" value="1"/>
</dbReference>
<protein>
    <recommendedName>
        <fullName evidence="2">Death domain-containing protein</fullName>
    </recommendedName>
</protein>
<evidence type="ECO:0000313" key="3">
    <source>
        <dbReference type="EMBL" id="CAL8134340.1"/>
    </source>
</evidence>
<dbReference type="Pfam" id="PF25000">
    <property type="entry name" value="DUF7779"/>
    <property type="match status" value="1"/>
</dbReference>
<feature type="repeat" description="ANK" evidence="1">
    <location>
        <begin position="628"/>
        <end position="660"/>
    </location>
</feature>
<dbReference type="InterPro" id="IPR002182">
    <property type="entry name" value="NB-ARC"/>
</dbReference>
<feature type="repeat" description="ANK" evidence="1">
    <location>
        <begin position="580"/>
        <end position="612"/>
    </location>
</feature>
<dbReference type="InterPro" id="IPR036770">
    <property type="entry name" value="Ankyrin_rpt-contain_sf"/>
</dbReference>
<dbReference type="PROSITE" id="PS50088">
    <property type="entry name" value="ANK_REPEAT"/>
    <property type="match status" value="4"/>
</dbReference>
<dbReference type="Gene3D" id="3.40.50.300">
    <property type="entry name" value="P-loop containing nucleotide triphosphate hydrolases"/>
    <property type="match status" value="1"/>
</dbReference>
<keyword evidence="1" id="KW-0040">ANK repeat</keyword>
<evidence type="ECO:0000256" key="1">
    <source>
        <dbReference type="PROSITE-ProRule" id="PRU00023"/>
    </source>
</evidence>
<dbReference type="EMBL" id="CAXLJM020000104">
    <property type="protein sequence ID" value="CAL8134340.1"/>
    <property type="molecule type" value="Genomic_DNA"/>
</dbReference>
<dbReference type="Gene3D" id="1.25.40.20">
    <property type="entry name" value="Ankyrin repeat-containing domain"/>
    <property type="match status" value="3"/>
</dbReference>